<dbReference type="SUPFAM" id="SSF143120">
    <property type="entry name" value="YefM-like"/>
    <property type="match status" value="1"/>
</dbReference>
<dbReference type="RefSeq" id="WP_182460623.1">
    <property type="nucleotide sequence ID" value="NZ_CP059732.1"/>
</dbReference>
<dbReference type="KEGG" id="sfol:H3H32_36715"/>
<dbReference type="NCBIfam" id="TIGR01552">
    <property type="entry name" value="phd_fam"/>
    <property type="match status" value="1"/>
</dbReference>
<name>A0A7G5GWU4_9BACT</name>
<accession>A0A7G5GWU4</accession>
<dbReference type="InterPro" id="IPR036165">
    <property type="entry name" value="YefM-like_sf"/>
</dbReference>
<organism evidence="2 3">
    <name type="scientific">Spirosoma foliorum</name>
    <dbReference type="NCBI Taxonomy" id="2710596"/>
    <lineage>
        <taxon>Bacteria</taxon>
        <taxon>Pseudomonadati</taxon>
        <taxon>Bacteroidota</taxon>
        <taxon>Cytophagia</taxon>
        <taxon>Cytophagales</taxon>
        <taxon>Cytophagaceae</taxon>
        <taxon>Spirosoma</taxon>
    </lineage>
</organism>
<dbReference type="AlphaFoldDB" id="A0A7G5GWU4"/>
<reference evidence="2 3" key="1">
    <citation type="submission" date="2020-07" db="EMBL/GenBank/DDBJ databases">
        <title>Spirosoma foliorum sp. nov., isolated from the leaves on the Nejang mountain Korea, Republic of.</title>
        <authorList>
            <person name="Ho H."/>
            <person name="Lee Y.-J."/>
            <person name="Nurcahyanto D.-A."/>
            <person name="Kim S.-G."/>
        </authorList>
    </citation>
    <scope>NUCLEOTIDE SEQUENCE [LARGE SCALE GENOMIC DNA]</scope>
    <source>
        <strain evidence="2 3">PL0136</strain>
    </source>
</reference>
<evidence type="ECO:0000256" key="1">
    <source>
        <dbReference type="ARBA" id="ARBA00009981"/>
    </source>
</evidence>
<protein>
    <submittedName>
        <fullName evidence="2">Type II toxin-antitoxin system prevent-host-death family antitoxin</fullName>
    </submittedName>
</protein>
<proteinExistence type="inferred from homology"/>
<sequence>MEKITANDFRRQVGEYLNRTYYAKEQFVIIKSGKQIAALVPISILERLTQLEEPAQPYVVEDKEQSGAVHTDV</sequence>
<comment type="similarity">
    <text evidence="1">Belongs to the phD/YefM antitoxin family.</text>
</comment>
<dbReference type="EMBL" id="CP059732">
    <property type="protein sequence ID" value="QMW03336.1"/>
    <property type="molecule type" value="Genomic_DNA"/>
</dbReference>
<dbReference type="Proteomes" id="UP000515369">
    <property type="component" value="Chromosome"/>
</dbReference>
<keyword evidence="3" id="KW-1185">Reference proteome</keyword>
<evidence type="ECO:0000313" key="2">
    <source>
        <dbReference type="EMBL" id="QMW03336.1"/>
    </source>
</evidence>
<gene>
    <name evidence="2" type="ORF">H3H32_36715</name>
</gene>
<evidence type="ECO:0000313" key="3">
    <source>
        <dbReference type="Proteomes" id="UP000515369"/>
    </source>
</evidence>